<proteinExistence type="predicted"/>
<dbReference type="Pfam" id="PF21806">
    <property type="entry name" value="DUF6879"/>
    <property type="match status" value="1"/>
</dbReference>
<evidence type="ECO:0000313" key="2">
    <source>
        <dbReference type="EMBL" id="MFC7013828.1"/>
    </source>
</evidence>
<dbReference type="Proteomes" id="UP001596409">
    <property type="component" value="Unassembled WGS sequence"/>
</dbReference>
<sequence>MLQKPPTPGFEDLLDSAQQHALHLELRDVYAVGEEREVFEAFLRDGSVPADDSEFWSGWLPLVERTVARGVKVLRARVVSEPVTDYIRFEHAITDANVRAGEQVRWLSRRRASTFALPGNDFWLIDDRIVRWNIFSGDGQALEPDHTDDPSAVKLCAEAFRAVWDLATEHADYRI</sequence>
<dbReference type="EMBL" id="JBHSYM010000039">
    <property type="protein sequence ID" value="MFC7013828.1"/>
    <property type="molecule type" value="Genomic_DNA"/>
</dbReference>
<evidence type="ECO:0000259" key="1">
    <source>
        <dbReference type="Pfam" id="PF21806"/>
    </source>
</evidence>
<evidence type="ECO:0000313" key="3">
    <source>
        <dbReference type="Proteomes" id="UP001596409"/>
    </source>
</evidence>
<protein>
    <submittedName>
        <fullName evidence="2">DUF6879 family protein</fullName>
    </submittedName>
</protein>
<name>A0ABW2E5X4_9ACTN</name>
<comment type="caution">
    <text evidence="2">The sequence shown here is derived from an EMBL/GenBank/DDBJ whole genome shotgun (WGS) entry which is preliminary data.</text>
</comment>
<keyword evidence="3" id="KW-1185">Reference proteome</keyword>
<dbReference type="RefSeq" id="WP_189880496.1">
    <property type="nucleotide sequence ID" value="NZ_BMWA01000043.1"/>
</dbReference>
<accession>A0ABW2E5X4</accession>
<dbReference type="InterPro" id="IPR049244">
    <property type="entry name" value="DUF6879"/>
</dbReference>
<feature type="domain" description="DUF6879" evidence="1">
    <location>
        <begin position="10"/>
        <end position="174"/>
    </location>
</feature>
<gene>
    <name evidence="2" type="ORF">ACFQMH_19285</name>
</gene>
<organism evidence="2 3">
    <name type="scientific">Streptomyces viridiviolaceus</name>
    <dbReference type="NCBI Taxonomy" id="68282"/>
    <lineage>
        <taxon>Bacteria</taxon>
        <taxon>Bacillati</taxon>
        <taxon>Actinomycetota</taxon>
        <taxon>Actinomycetes</taxon>
        <taxon>Kitasatosporales</taxon>
        <taxon>Streptomycetaceae</taxon>
        <taxon>Streptomyces</taxon>
    </lineage>
</organism>
<reference evidence="3" key="1">
    <citation type="journal article" date="2019" name="Int. J. Syst. Evol. Microbiol.">
        <title>The Global Catalogue of Microorganisms (GCM) 10K type strain sequencing project: providing services to taxonomists for standard genome sequencing and annotation.</title>
        <authorList>
            <consortium name="The Broad Institute Genomics Platform"/>
            <consortium name="The Broad Institute Genome Sequencing Center for Infectious Disease"/>
            <person name="Wu L."/>
            <person name="Ma J."/>
        </authorList>
    </citation>
    <scope>NUCLEOTIDE SEQUENCE [LARGE SCALE GENOMIC DNA]</scope>
    <source>
        <strain evidence="3">JCM 4855</strain>
    </source>
</reference>